<evidence type="ECO:0000256" key="1">
    <source>
        <dbReference type="SAM" id="Phobius"/>
    </source>
</evidence>
<feature type="transmembrane region" description="Helical" evidence="1">
    <location>
        <begin position="218"/>
        <end position="236"/>
    </location>
</feature>
<feature type="transmembrane region" description="Helical" evidence="1">
    <location>
        <begin position="20"/>
        <end position="39"/>
    </location>
</feature>
<feature type="transmembrane region" description="Helical" evidence="1">
    <location>
        <begin position="248"/>
        <end position="266"/>
    </location>
</feature>
<dbReference type="AlphaFoldDB" id="A0A2K9E5Z7"/>
<dbReference type="EMBL" id="CP025197">
    <property type="protein sequence ID" value="AUG56886.1"/>
    <property type="molecule type" value="Genomic_DNA"/>
</dbReference>
<dbReference type="KEGG" id="hsc:HVS_04755"/>
<keyword evidence="1" id="KW-1133">Transmembrane helix</keyword>
<proteinExistence type="predicted"/>
<dbReference type="Proteomes" id="UP000233534">
    <property type="component" value="Chromosome"/>
</dbReference>
<evidence type="ECO:0000313" key="3">
    <source>
        <dbReference type="Proteomes" id="UP000233534"/>
    </source>
</evidence>
<feature type="transmembrane region" description="Helical" evidence="1">
    <location>
        <begin position="158"/>
        <end position="175"/>
    </location>
</feature>
<gene>
    <name evidence="2" type="ORF">HVS_04755</name>
</gene>
<keyword evidence="1" id="KW-0812">Transmembrane</keyword>
<feature type="transmembrane region" description="Helical" evidence="1">
    <location>
        <begin position="97"/>
        <end position="121"/>
    </location>
</feature>
<name>A0A2K9E5Z7_9FIRM</name>
<keyword evidence="3" id="KW-1185">Reference proteome</keyword>
<feature type="transmembrane region" description="Helical" evidence="1">
    <location>
        <begin position="133"/>
        <end position="151"/>
    </location>
</feature>
<accession>A0A2K9E5Z7</accession>
<feature type="transmembrane region" description="Helical" evidence="1">
    <location>
        <begin position="51"/>
        <end position="69"/>
    </location>
</feature>
<keyword evidence="1" id="KW-0472">Membrane</keyword>
<reference evidence="2 3" key="1">
    <citation type="submission" date="2017-12" db="EMBL/GenBank/DDBJ databases">
        <title>Complete genome sequence of Herbivorax saccincola GGR1, a novel Cellulosome-producing hydrolytic bacterium in a thermophilic biogas plant, established by Illumina and Nanopore MinION sequencing.</title>
        <authorList>
            <person name="Pechtl A."/>
            <person name="Ruckert C."/>
            <person name="Koeck D.E."/>
            <person name="Maus I."/>
            <person name="Winkler A."/>
            <person name="Kalinowski J."/>
            <person name="Puhler A."/>
            <person name="Schwarz W.W."/>
            <person name="Zverlov V.V."/>
            <person name="Schluter A."/>
            <person name="Liebl W."/>
        </authorList>
    </citation>
    <scope>NUCLEOTIDE SEQUENCE [LARGE SCALE GENOMIC DNA]</scope>
    <source>
        <strain evidence="3">SR1</strain>
    </source>
</reference>
<dbReference type="RefSeq" id="WP_101299695.1">
    <property type="nucleotide sequence ID" value="NZ_CP025197.1"/>
</dbReference>
<organism evidence="2 3">
    <name type="scientific">Acetivibrio saccincola</name>
    <dbReference type="NCBI Taxonomy" id="1677857"/>
    <lineage>
        <taxon>Bacteria</taxon>
        <taxon>Bacillati</taxon>
        <taxon>Bacillota</taxon>
        <taxon>Clostridia</taxon>
        <taxon>Eubacteriales</taxon>
        <taxon>Oscillospiraceae</taxon>
        <taxon>Acetivibrio</taxon>
    </lineage>
</organism>
<protein>
    <submittedName>
        <fullName evidence="2">Uncharacterized protein</fullName>
    </submittedName>
</protein>
<evidence type="ECO:0000313" key="2">
    <source>
        <dbReference type="EMBL" id="AUG56886.1"/>
    </source>
</evidence>
<sequence length="682" mass="78724">MEVFKRMFTLEIKLFVKRYYLIIPLLLTFFYMFYGYYVMQDGLDRFSFIRTSGFVMMVLTMLAMCYGVINARQEKNEKFDELINTLPAFWIRQISKVFAWSFCSFVYCIILIMLCTGWIANGGNELWKYALQVIPYICVNFGIPMISTWIIAYSIEKIFKPIIGWPLLLLIWYVISPFKNNLDSTLIILSQFVEEPHGNQSLVHYGLEMNMGLLSRKLWLLMFSMSGYIFVNLFSSGTTTFKNAKAKIAGVTAILLIIGSVPLAVVSSKPHSQGVIWNLNNRRWRGELLEQAKEKLESEYSNGQMKLLHLEIGDSKGDLLEYYAKINIDNVTKDSIIFTLYRSLDVIDLKVNGLEYSKYIRDGDWIILENNIEGEVEIEINVSGRLPYLLGEVTDRTMLLMPDFPWYPVLGKHKTILPVLTVDFLPNSLAREKPYEIIVKSYRGNIITNLSCDSGTEFNGQATGPAVIQGDYKSGNIEGIHFVAPPSIYDFYKESINKIPSLFIEYKRDFKDSLGIEESYCSYNKYNQVFLVNLSKSVCINQDAVYLNYSSWLSASPDIADDIRIICESLRPIVLMECFWRTGLYMESSIAPALFHTMIEIAETGEKGDLEEYFIQWWEEDDEKQIVWENDLNDVYEIERLIKAESKEEISKIAYEILRKWVTVNNLGDSIDSLSSSFKSEE</sequence>